<feature type="binding site" evidence="10">
    <location>
        <position position="134"/>
    </location>
    <ligand>
        <name>substrate</name>
    </ligand>
</feature>
<dbReference type="RefSeq" id="WP_097317687.1">
    <property type="nucleotide sequence ID" value="NZ_OBDY01000001.1"/>
</dbReference>
<dbReference type="EMBL" id="OBDY01000001">
    <property type="protein sequence ID" value="SNY05002.1"/>
    <property type="molecule type" value="Genomic_DNA"/>
</dbReference>
<feature type="binding site" evidence="10">
    <location>
        <position position="309"/>
    </location>
    <ligand>
        <name>substrate</name>
    </ligand>
</feature>
<evidence type="ECO:0000256" key="6">
    <source>
        <dbReference type="ARBA" id="ARBA00023277"/>
    </source>
</evidence>
<feature type="binding site" evidence="10">
    <location>
        <begin position="427"/>
        <end position="428"/>
    </location>
    <ligand>
        <name>substrate</name>
    </ligand>
</feature>
<comment type="catalytic activity">
    <reaction evidence="1 11">
        <text>Hydrolysis of terminal, non-reducing beta-D-glucosyl residues with release of beta-D-glucose.</text>
        <dbReference type="EC" id="3.2.1.21"/>
    </reaction>
</comment>
<dbReference type="FunFam" id="3.20.20.80:FF:000004">
    <property type="entry name" value="Beta-glucosidase 6-phospho-beta-glucosidase"/>
    <property type="match status" value="1"/>
</dbReference>
<dbReference type="OrthoDB" id="3182512at2"/>
<evidence type="ECO:0000313" key="12">
    <source>
        <dbReference type="EMBL" id="SNY05002.1"/>
    </source>
</evidence>
<keyword evidence="8" id="KW-0624">Polysaccharide degradation</keyword>
<accession>A0A285F163</accession>
<evidence type="ECO:0000256" key="2">
    <source>
        <dbReference type="ARBA" id="ARBA00010838"/>
    </source>
</evidence>
<dbReference type="GO" id="GO:0008422">
    <property type="term" value="F:beta-glucosidase activity"/>
    <property type="evidence" value="ECO:0007669"/>
    <property type="project" value="UniProtKB-EC"/>
</dbReference>
<proteinExistence type="inferred from homology"/>
<evidence type="ECO:0000313" key="13">
    <source>
        <dbReference type="Proteomes" id="UP000219612"/>
    </source>
</evidence>
<dbReference type="PRINTS" id="PR00131">
    <property type="entry name" value="GLHYDRLASE1"/>
</dbReference>
<sequence length="474" mass="51978">MTATVTSTSAQPALAGITFPDGFIWGAATASYQIEGAAREDGRGPSIWDTFSRTPGRVYRGHTGDVACDHYHRYPDDVALMADLGLKSYRFSVAWPRIQPDGSGPVNAAGLDFYDRLTDELLGKGIDPVVTLYHWDLPQTLEDRGGWPNRETAEAFAEYAQIVYGRLGDRVGTWTTLNEPWCSAYLGYGSGVHAPGRQEPTAALEAVHHLLLGHGLAARALRSAGARNVSITLNPAVVFPVDPENPTDREAARIIDGLSNRIFFDPLLKGEYPADVLEHISRFTDLSYIKDGDLETINAPIDVLGINFYQPAYVSAKPGTPASLDQPGSEGIAYRAPDGPVTDMNWLIEPASLTSLLERIHRDYPGTPVMITENGAAYPEGPSADGEVHDTRRVEYLDGHLRACHDALAAGVDLRGYFVWSLMDNFEWAEGYRKRFGVVHVDYATQQRTLKDSAKWYREVIRRNGIAAPGSDEG</sequence>
<keyword evidence="7 11" id="KW-0326">Glycosidase</keyword>
<dbReference type="Proteomes" id="UP000219612">
    <property type="component" value="Unassembled WGS sequence"/>
</dbReference>
<dbReference type="GO" id="GO:0030245">
    <property type="term" value="P:cellulose catabolic process"/>
    <property type="evidence" value="ECO:0007669"/>
    <property type="project" value="UniProtKB-KW"/>
</dbReference>
<dbReference type="PROSITE" id="PS00653">
    <property type="entry name" value="GLYCOSYL_HYDROL_F1_2"/>
    <property type="match status" value="1"/>
</dbReference>
<protein>
    <recommendedName>
        <fullName evidence="3 11">Beta-glucosidase</fullName>
        <ecNumber evidence="3 11">3.2.1.21</ecNumber>
    </recommendedName>
</protein>
<keyword evidence="6" id="KW-0119">Carbohydrate metabolism</keyword>
<dbReference type="InterPro" id="IPR017853">
    <property type="entry name" value="GH"/>
</dbReference>
<organism evidence="12 13">
    <name type="scientific">Paractinoplanes atraurantiacus</name>
    <dbReference type="NCBI Taxonomy" id="1036182"/>
    <lineage>
        <taxon>Bacteria</taxon>
        <taxon>Bacillati</taxon>
        <taxon>Actinomycetota</taxon>
        <taxon>Actinomycetes</taxon>
        <taxon>Micromonosporales</taxon>
        <taxon>Micromonosporaceae</taxon>
        <taxon>Paractinoplanes</taxon>
    </lineage>
</organism>
<evidence type="ECO:0000256" key="11">
    <source>
        <dbReference type="RuleBase" id="RU361175"/>
    </source>
</evidence>
<reference evidence="12 13" key="1">
    <citation type="submission" date="2017-09" db="EMBL/GenBank/DDBJ databases">
        <authorList>
            <person name="Ehlers B."/>
            <person name="Leendertz F.H."/>
        </authorList>
    </citation>
    <scope>NUCLEOTIDE SEQUENCE [LARGE SCALE GENOMIC DNA]</scope>
    <source>
        <strain evidence="12 13">CGMCC 4.6857</strain>
    </source>
</reference>
<evidence type="ECO:0000256" key="7">
    <source>
        <dbReference type="ARBA" id="ARBA00023295"/>
    </source>
</evidence>
<dbReference type="SUPFAM" id="SSF51445">
    <property type="entry name" value="(Trans)glycosidases"/>
    <property type="match status" value="1"/>
</dbReference>
<dbReference type="Pfam" id="PF00232">
    <property type="entry name" value="Glyco_hydro_1"/>
    <property type="match status" value="1"/>
</dbReference>
<feature type="active site" description="Nucleophile" evidence="9">
    <location>
        <position position="373"/>
    </location>
</feature>
<name>A0A285F163_9ACTN</name>
<evidence type="ECO:0000256" key="1">
    <source>
        <dbReference type="ARBA" id="ARBA00000448"/>
    </source>
</evidence>
<dbReference type="PANTHER" id="PTHR10353:SF36">
    <property type="entry name" value="LP05116P"/>
    <property type="match status" value="1"/>
</dbReference>
<dbReference type="EC" id="3.2.1.21" evidence="3 11"/>
<dbReference type="InterPro" id="IPR033132">
    <property type="entry name" value="GH_1_N_CS"/>
</dbReference>
<comment type="similarity">
    <text evidence="2 11">Belongs to the glycosyl hydrolase 1 family.</text>
</comment>
<dbReference type="Gene3D" id="3.20.20.80">
    <property type="entry name" value="Glycosidases"/>
    <property type="match status" value="1"/>
</dbReference>
<dbReference type="InterPro" id="IPR017736">
    <property type="entry name" value="Glyco_hydro_1_beta-glucosidase"/>
</dbReference>
<evidence type="ECO:0000256" key="4">
    <source>
        <dbReference type="ARBA" id="ARBA00022801"/>
    </source>
</evidence>
<gene>
    <name evidence="12" type="ORF">SAMN05421748_101371</name>
</gene>
<evidence type="ECO:0000256" key="10">
    <source>
        <dbReference type="PIRSR" id="PIRSR617736-2"/>
    </source>
</evidence>
<dbReference type="AlphaFoldDB" id="A0A285F163"/>
<keyword evidence="13" id="KW-1185">Reference proteome</keyword>
<dbReference type="GO" id="GO:0005829">
    <property type="term" value="C:cytosol"/>
    <property type="evidence" value="ECO:0007669"/>
    <property type="project" value="TreeGrafter"/>
</dbReference>
<evidence type="ECO:0000256" key="5">
    <source>
        <dbReference type="ARBA" id="ARBA00023001"/>
    </source>
</evidence>
<keyword evidence="5" id="KW-0136">Cellulose degradation</keyword>
<evidence type="ECO:0000256" key="8">
    <source>
        <dbReference type="ARBA" id="ARBA00023326"/>
    </source>
</evidence>
<feature type="active site" description="Proton donor" evidence="9">
    <location>
        <position position="179"/>
    </location>
</feature>
<feature type="binding site" evidence="10">
    <location>
        <position position="178"/>
    </location>
    <ligand>
        <name>substrate</name>
    </ligand>
</feature>
<feature type="binding site" evidence="10">
    <location>
        <position position="420"/>
    </location>
    <ligand>
        <name>substrate</name>
    </ligand>
</feature>
<evidence type="ECO:0000256" key="3">
    <source>
        <dbReference type="ARBA" id="ARBA00012744"/>
    </source>
</evidence>
<dbReference type="PANTHER" id="PTHR10353">
    <property type="entry name" value="GLYCOSYL HYDROLASE"/>
    <property type="match status" value="1"/>
</dbReference>
<dbReference type="NCBIfam" id="TIGR03356">
    <property type="entry name" value="BGL"/>
    <property type="match status" value="1"/>
</dbReference>
<feature type="binding site" evidence="10">
    <location>
        <position position="33"/>
    </location>
    <ligand>
        <name>substrate</name>
    </ligand>
</feature>
<keyword evidence="4 11" id="KW-0378">Hydrolase</keyword>
<dbReference type="InterPro" id="IPR001360">
    <property type="entry name" value="Glyco_hydro_1"/>
</dbReference>
<evidence type="ECO:0000256" key="9">
    <source>
        <dbReference type="PIRSR" id="PIRSR617736-1"/>
    </source>
</evidence>